<protein>
    <recommendedName>
        <fullName evidence="6 7">Glucose-methanol-choline oxidoreductase N-terminal domain-containing protein</fullName>
    </recommendedName>
</protein>
<dbReference type="PANTHER" id="PTHR11552:SF147">
    <property type="entry name" value="CHOLINE DEHYDROGENASE, MITOCHONDRIAL"/>
    <property type="match status" value="1"/>
</dbReference>
<dbReference type="EMBL" id="JACVVK020000040">
    <property type="protein sequence ID" value="KAK7499989.1"/>
    <property type="molecule type" value="Genomic_DNA"/>
</dbReference>
<keyword evidence="4 5" id="KW-0274">FAD</keyword>
<comment type="caution">
    <text evidence="8">The sequence shown here is derived from an EMBL/GenBank/DDBJ whole genome shotgun (WGS) entry which is preliminary data.</text>
</comment>
<organism evidence="8 9">
    <name type="scientific">Batillaria attramentaria</name>
    <dbReference type="NCBI Taxonomy" id="370345"/>
    <lineage>
        <taxon>Eukaryota</taxon>
        <taxon>Metazoa</taxon>
        <taxon>Spiralia</taxon>
        <taxon>Lophotrochozoa</taxon>
        <taxon>Mollusca</taxon>
        <taxon>Gastropoda</taxon>
        <taxon>Caenogastropoda</taxon>
        <taxon>Sorbeoconcha</taxon>
        <taxon>Cerithioidea</taxon>
        <taxon>Batillariidae</taxon>
        <taxon>Batillaria</taxon>
    </lineage>
</organism>
<proteinExistence type="inferred from homology"/>
<comment type="cofactor">
    <cofactor evidence="1">
        <name>FAD</name>
        <dbReference type="ChEBI" id="CHEBI:57692"/>
    </cofactor>
</comment>
<keyword evidence="3 5" id="KW-0285">Flavoprotein</keyword>
<feature type="domain" description="Glucose-methanol-choline oxidoreductase N-terminal" evidence="7">
    <location>
        <begin position="294"/>
        <end position="308"/>
    </location>
</feature>
<dbReference type="InterPro" id="IPR012132">
    <property type="entry name" value="GMC_OxRdtase"/>
</dbReference>
<dbReference type="AlphaFoldDB" id="A0ABD0LLU6"/>
<evidence type="ECO:0000313" key="8">
    <source>
        <dbReference type="EMBL" id="KAK7499989.1"/>
    </source>
</evidence>
<dbReference type="PANTHER" id="PTHR11552">
    <property type="entry name" value="GLUCOSE-METHANOL-CHOLINE GMC OXIDOREDUCTASE"/>
    <property type="match status" value="1"/>
</dbReference>
<evidence type="ECO:0000256" key="1">
    <source>
        <dbReference type="ARBA" id="ARBA00001974"/>
    </source>
</evidence>
<evidence type="ECO:0000259" key="7">
    <source>
        <dbReference type="PROSITE" id="PS00624"/>
    </source>
</evidence>
<dbReference type="Gene3D" id="3.50.50.60">
    <property type="entry name" value="FAD/NAD(P)-binding domain"/>
    <property type="match status" value="1"/>
</dbReference>
<dbReference type="Gene3D" id="3.30.410.40">
    <property type="match status" value="1"/>
</dbReference>
<dbReference type="PROSITE" id="PS00623">
    <property type="entry name" value="GMC_OXRED_1"/>
    <property type="match status" value="1"/>
</dbReference>
<dbReference type="Proteomes" id="UP001519460">
    <property type="component" value="Unassembled WGS sequence"/>
</dbReference>
<evidence type="ECO:0000256" key="2">
    <source>
        <dbReference type="ARBA" id="ARBA00010790"/>
    </source>
</evidence>
<dbReference type="PROSITE" id="PS00624">
    <property type="entry name" value="GMC_OXRED_2"/>
    <property type="match status" value="1"/>
</dbReference>
<evidence type="ECO:0000313" key="9">
    <source>
        <dbReference type="Proteomes" id="UP001519460"/>
    </source>
</evidence>
<comment type="similarity">
    <text evidence="2 5">Belongs to the GMC oxidoreductase family.</text>
</comment>
<evidence type="ECO:0000256" key="4">
    <source>
        <dbReference type="ARBA" id="ARBA00022827"/>
    </source>
</evidence>
<dbReference type="InterPro" id="IPR036188">
    <property type="entry name" value="FAD/NAD-bd_sf"/>
</dbReference>
<name>A0ABD0LLU6_9CAEN</name>
<keyword evidence="9" id="KW-1185">Reference proteome</keyword>
<accession>A0ABD0LLU6</accession>
<dbReference type="InterPro" id="IPR000172">
    <property type="entry name" value="GMC_OxRdtase_N"/>
</dbReference>
<reference evidence="8 9" key="1">
    <citation type="journal article" date="2023" name="Sci. Data">
        <title>Genome assembly of the Korean intertidal mud-creeper Batillaria attramentaria.</title>
        <authorList>
            <person name="Patra A.K."/>
            <person name="Ho P.T."/>
            <person name="Jun S."/>
            <person name="Lee S.J."/>
            <person name="Kim Y."/>
            <person name="Won Y.J."/>
        </authorList>
    </citation>
    <scope>NUCLEOTIDE SEQUENCE [LARGE SCALE GENOMIC DNA]</scope>
    <source>
        <strain evidence="8">Wonlab-2016</strain>
    </source>
</reference>
<sequence length="317" mass="34475">MCQIVGAVLALVAAVVVFILLREPLTPLTDNFHKEYDYIIVGAGSAGCVLANRLSEDGTKRVLLLEAGGDDRGLSVLSVPIAGIEAAVGSDSDRFSWHFWTEPQEGRIQSFKEQRSFWPRGKVLGGTSSINSMVYIRGSRHDYDNWVKDGAEGWGYKDVLPYFLKSEDAVHKDLLQSKYHGRGGPLKVDIPTTSRLGELILQAGRDLGYPVVDHNAETMIGFGSVQATQARGVRYSTSRAFLHPVLDRENLHVVVNAHVNRVLLENGRATGVEFTRGGVTHTVRATEEVILSAGAIGSPHILLLSGIGPKQHLDSLG</sequence>
<feature type="non-terminal residue" evidence="8">
    <location>
        <position position="317"/>
    </location>
</feature>
<evidence type="ECO:0000256" key="3">
    <source>
        <dbReference type="ARBA" id="ARBA00022630"/>
    </source>
</evidence>
<dbReference type="Pfam" id="PF00732">
    <property type="entry name" value="GMC_oxred_N"/>
    <property type="match status" value="1"/>
</dbReference>
<feature type="domain" description="Glucose-methanol-choline oxidoreductase N-terminal" evidence="6">
    <location>
        <begin position="121"/>
        <end position="144"/>
    </location>
</feature>
<gene>
    <name evidence="8" type="ORF">BaRGS_00008837</name>
</gene>
<dbReference type="SUPFAM" id="SSF51905">
    <property type="entry name" value="FAD/NAD(P)-binding domain"/>
    <property type="match status" value="1"/>
</dbReference>
<evidence type="ECO:0000259" key="6">
    <source>
        <dbReference type="PROSITE" id="PS00623"/>
    </source>
</evidence>
<evidence type="ECO:0000256" key="5">
    <source>
        <dbReference type="RuleBase" id="RU003968"/>
    </source>
</evidence>